<dbReference type="EMBL" id="CM011688">
    <property type="protein sequence ID" value="TMS09700.1"/>
    <property type="molecule type" value="Genomic_DNA"/>
</dbReference>
<reference evidence="1" key="1">
    <citation type="submission" date="2018-11" db="EMBL/GenBank/DDBJ databases">
        <title>The sequence and de novo assembly of Larimichthys crocea genome using PacBio and Hi-C technologies.</title>
        <authorList>
            <person name="Xu P."/>
            <person name="Chen B."/>
            <person name="Zhou Z."/>
            <person name="Ke Q."/>
            <person name="Wu Y."/>
            <person name="Bai H."/>
            <person name="Pu F."/>
        </authorList>
    </citation>
    <scope>NUCLEOTIDE SEQUENCE</scope>
    <source>
        <tissue evidence="1">Muscle</tissue>
    </source>
</reference>
<comment type="caution">
    <text evidence="1">The sequence shown here is derived from an EMBL/GenBank/DDBJ whole genome shotgun (WGS) entry which is preliminary data.</text>
</comment>
<evidence type="ECO:0000313" key="1">
    <source>
        <dbReference type="EMBL" id="TMS09700.1"/>
    </source>
</evidence>
<organism evidence="1 2">
    <name type="scientific">Larimichthys crocea</name>
    <name type="common">Large yellow croaker</name>
    <name type="synonym">Pseudosciaena crocea</name>
    <dbReference type="NCBI Taxonomy" id="215358"/>
    <lineage>
        <taxon>Eukaryota</taxon>
        <taxon>Metazoa</taxon>
        <taxon>Chordata</taxon>
        <taxon>Craniata</taxon>
        <taxon>Vertebrata</taxon>
        <taxon>Euteleostomi</taxon>
        <taxon>Actinopterygii</taxon>
        <taxon>Neopterygii</taxon>
        <taxon>Teleostei</taxon>
        <taxon>Neoteleostei</taxon>
        <taxon>Acanthomorphata</taxon>
        <taxon>Eupercaria</taxon>
        <taxon>Sciaenidae</taxon>
        <taxon>Larimichthys</taxon>
    </lineage>
</organism>
<accession>A0ACD3QRC0</accession>
<sequence length="132" mass="14690">MGGYDGTNYNNATALVITFPLNNYLNDTDKREKAKAWEAEFIEFMKNFSNPNLTIAFSAERSIEDEITRESNSDISTIVVSYAIMFIYISLALGHIQSFRRTVGGLQDFSGYSGDSDCAQLCGLLTGDLQLF</sequence>
<keyword evidence="2" id="KW-1185">Reference proteome</keyword>
<protein>
    <submittedName>
        <fullName evidence="1">Uncharacterized protein</fullName>
    </submittedName>
</protein>
<dbReference type="Proteomes" id="UP000793456">
    <property type="component" value="Chromosome XV"/>
</dbReference>
<evidence type="ECO:0000313" key="2">
    <source>
        <dbReference type="Proteomes" id="UP000793456"/>
    </source>
</evidence>
<name>A0ACD3QRC0_LARCR</name>
<gene>
    <name evidence="1" type="ORF">E3U43_002359</name>
</gene>
<proteinExistence type="predicted"/>